<evidence type="ECO:0000256" key="1">
    <source>
        <dbReference type="ARBA" id="ARBA00022729"/>
    </source>
</evidence>
<proteinExistence type="predicted"/>
<evidence type="ECO:0000313" key="4">
    <source>
        <dbReference type="EMBL" id="MBT0769819.1"/>
    </source>
</evidence>
<dbReference type="PANTHER" id="PTHR21666">
    <property type="entry name" value="PEPTIDASE-RELATED"/>
    <property type="match status" value="1"/>
</dbReference>
<accession>A0ABS5TFF7</accession>
<comment type="caution">
    <text evidence="4">The sequence shown here is derived from an EMBL/GenBank/DDBJ whole genome shotgun (WGS) entry which is preliminary data.</text>
</comment>
<evidence type="ECO:0000313" key="5">
    <source>
        <dbReference type="Proteomes" id="UP001197247"/>
    </source>
</evidence>
<keyword evidence="1 2" id="KW-0732">Signal</keyword>
<dbReference type="InterPro" id="IPR011055">
    <property type="entry name" value="Dup_hybrid_motif"/>
</dbReference>
<organism evidence="4 5">
    <name type="scientific">Kineosporia corallincola</name>
    <dbReference type="NCBI Taxonomy" id="2835133"/>
    <lineage>
        <taxon>Bacteria</taxon>
        <taxon>Bacillati</taxon>
        <taxon>Actinomycetota</taxon>
        <taxon>Actinomycetes</taxon>
        <taxon>Kineosporiales</taxon>
        <taxon>Kineosporiaceae</taxon>
        <taxon>Kineosporia</taxon>
    </lineage>
</organism>
<gene>
    <name evidence="4" type="ORF">KIH74_12855</name>
</gene>
<dbReference type="InterPro" id="IPR050570">
    <property type="entry name" value="Cell_wall_metabolism_enzyme"/>
</dbReference>
<sequence>MNRSLILIVSSLLSLSSAMMDGAEPVPTSRWEWPLRPVPALVRGFVIGPHPWSPGHRGADLAGSAGQPVFAPASGTVSFAGVVAGSPAVSVDHGGGVVSSYVPVRARVRLGQNVEAGAPLGDLLAVGPAAHCLPRTCLHWGVRRDGDYVDPLELVGVQAGPAVLLPLNSDQAA</sequence>
<feature type="signal peptide" evidence="2">
    <location>
        <begin position="1"/>
        <end position="22"/>
    </location>
</feature>
<keyword evidence="5" id="KW-1185">Reference proteome</keyword>
<dbReference type="Gene3D" id="2.70.70.10">
    <property type="entry name" value="Glucose Permease (Domain IIA)"/>
    <property type="match status" value="1"/>
</dbReference>
<dbReference type="EMBL" id="JAHBAY010000004">
    <property type="protein sequence ID" value="MBT0769819.1"/>
    <property type="molecule type" value="Genomic_DNA"/>
</dbReference>
<dbReference type="Proteomes" id="UP001197247">
    <property type="component" value="Unassembled WGS sequence"/>
</dbReference>
<evidence type="ECO:0000259" key="3">
    <source>
        <dbReference type="Pfam" id="PF01551"/>
    </source>
</evidence>
<protein>
    <submittedName>
        <fullName evidence="4">M23 family metallopeptidase</fullName>
    </submittedName>
</protein>
<reference evidence="4 5" key="1">
    <citation type="submission" date="2021-05" db="EMBL/GenBank/DDBJ databases">
        <title>Kineosporia and Streptomyces sp. nov. two new marine actinobacteria isolated from Coral.</title>
        <authorList>
            <person name="Buangrab K."/>
            <person name="Sutthacheep M."/>
            <person name="Yeemin T."/>
            <person name="Harunari E."/>
            <person name="Igarashi Y."/>
            <person name="Kanchanasin P."/>
            <person name="Tanasupawat S."/>
            <person name="Phongsopitanun W."/>
        </authorList>
    </citation>
    <scope>NUCLEOTIDE SEQUENCE [LARGE SCALE GENOMIC DNA]</scope>
    <source>
        <strain evidence="4 5">J2-2</strain>
    </source>
</reference>
<dbReference type="RefSeq" id="WP_214156102.1">
    <property type="nucleotide sequence ID" value="NZ_JAHBAY010000004.1"/>
</dbReference>
<evidence type="ECO:0000256" key="2">
    <source>
        <dbReference type="SAM" id="SignalP"/>
    </source>
</evidence>
<name>A0ABS5TFF7_9ACTN</name>
<dbReference type="CDD" id="cd12797">
    <property type="entry name" value="M23_peptidase"/>
    <property type="match status" value="1"/>
</dbReference>
<feature type="chain" id="PRO_5047487774" evidence="2">
    <location>
        <begin position="23"/>
        <end position="173"/>
    </location>
</feature>
<dbReference type="PANTHER" id="PTHR21666:SF289">
    <property type="entry name" value="L-ALA--D-GLU ENDOPEPTIDASE"/>
    <property type="match status" value="1"/>
</dbReference>
<feature type="domain" description="M23ase beta-sheet core" evidence="3">
    <location>
        <begin position="55"/>
        <end position="151"/>
    </location>
</feature>
<dbReference type="InterPro" id="IPR016047">
    <property type="entry name" value="M23ase_b-sheet_dom"/>
</dbReference>
<dbReference type="Pfam" id="PF01551">
    <property type="entry name" value="Peptidase_M23"/>
    <property type="match status" value="1"/>
</dbReference>
<dbReference type="SUPFAM" id="SSF51261">
    <property type="entry name" value="Duplicated hybrid motif"/>
    <property type="match status" value="1"/>
</dbReference>